<gene>
    <name evidence="2" type="ORF">SAMN05421770_10751</name>
</gene>
<dbReference type="Gene3D" id="3.40.50.1010">
    <property type="entry name" value="5'-nuclease"/>
    <property type="match status" value="1"/>
</dbReference>
<dbReference type="AlphaFoldDB" id="A0A239LI86"/>
<dbReference type="RefSeq" id="WP_176441833.1">
    <property type="nucleotide sequence ID" value="NZ_FZOU01000007.1"/>
</dbReference>
<proteinExistence type="predicted"/>
<protein>
    <submittedName>
        <fullName evidence="2">Predicted nucleic acid-binding protein, contains PIN domain</fullName>
    </submittedName>
</protein>
<evidence type="ECO:0000313" key="2">
    <source>
        <dbReference type="EMBL" id="SNT30171.1"/>
    </source>
</evidence>
<dbReference type="Pfam" id="PF01850">
    <property type="entry name" value="PIN"/>
    <property type="match status" value="1"/>
</dbReference>
<dbReference type="InterPro" id="IPR029060">
    <property type="entry name" value="PIN-like_dom_sf"/>
</dbReference>
<dbReference type="InterPro" id="IPR002716">
    <property type="entry name" value="PIN_dom"/>
</dbReference>
<dbReference type="Proteomes" id="UP000198356">
    <property type="component" value="Unassembled WGS sequence"/>
</dbReference>
<evidence type="ECO:0000259" key="1">
    <source>
        <dbReference type="Pfam" id="PF01850"/>
    </source>
</evidence>
<dbReference type="SUPFAM" id="SSF88723">
    <property type="entry name" value="PIN domain-like"/>
    <property type="match status" value="1"/>
</dbReference>
<accession>A0A239LI86</accession>
<evidence type="ECO:0000313" key="3">
    <source>
        <dbReference type="Proteomes" id="UP000198356"/>
    </source>
</evidence>
<keyword evidence="3" id="KW-1185">Reference proteome</keyword>
<name>A0A239LI86_9BACT</name>
<organism evidence="2 3">
    <name type="scientific">Granulicella rosea</name>
    <dbReference type="NCBI Taxonomy" id="474952"/>
    <lineage>
        <taxon>Bacteria</taxon>
        <taxon>Pseudomonadati</taxon>
        <taxon>Acidobacteriota</taxon>
        <taxon>Terriglobia</taxon>
        <taxon>Terriglobales</taxon>
        <taxon>Acidobacteriaceae</taxon>
        <taxon>Granulicella</taxon>
    </lineage>
</organism>
<dbReference type="CDD" id="cd18692">
    <property type="entry name" value="PIN_VapC-like"/>
    <property type="match status" value="1"/>
</dbReference>
<dbReference type="EMBL" id="FZOU01000007">
    <property type="protein sequence ID" value="SNT30171.1"/>
    <property type="molecule type" value="Genomic_DNA"/>
</dbReference>
<feature type="domain" description="PIN" evidence="1">
    <location>
        <begin position="6"/>
        <end position="121"/>
    </location>
</feature>
<sequence length="148" mass="16773">MTEFTLDTNILFYAFDSRDAEKHRTAKLLLTAAHRRRAPMPLQCLSEFYRSATKKKLLAPAAASAIVRDLQAELAVVGQQPPDLDLAMRFHARFELQFFDCLMLATALRAGASVLFSEDMQHDHSYDRLRVVNPFRISPEELSGLFGD</sequence>
<reference evidence="2 3" key="1">
    <citation type="submission" date="2017-06" db="EMBL/GenBank/DDBJ databases">
        <authorList>
            <person name="Kim H.J."/>
            <person name="Triplett B.A."/>
        </authorList>
    </citation>
    <scope>NUCLEOTIDE SEQUENCE [LARGE SCALE GENOMIC DNA]</scope>
    <source>
        <strain evidence="2 3">DSM 18704</strain>
    </source>
</reference>